<dbReference type="EMBL" id="CP150096">
    <property type="protein sequence ID" value="WZN44009.1"/>
    <property type="molecule type" value="Genomic_DNA"/>
</dbReference>
<evidence type="ECO:0000256" key="2">
    <source>
        <dbReference type="ARBA" id="ARBA00023125"/>
    </source>
</evidence>
<name>A0ABZ2YX67_9BACT</name>
<evidence type="ECO:0000256" key="3">
    <source>
        <dbReference type="ARBA" id="ARBA00023163"/>
    </source>
</evidence>
<evidence type="ECO:0000256" key="1">
    <source>
        <dbReference type="ARBA" id="ARBA00023015"/>
    </source>
</evidence>
<keyword evidence="3" id="KW-0804">Transcription</keyword>
<proteinExistence type="predicted"/>
<keyword evidence="1" id="KW-0805">Transcription regulation</keyword>
<dbReference type="RefSeq" id="WP_341838803.1">
    <property type="nucleotide sequence ID" value="NZ_CP149792.1"/>
</dbReference>
<keyword evidence="6" id="KW-1185">Reference proteome</keyword>
<evidence type="ECO:0000313" key="6">
    <source>
        <dbReference type="Proteomes" id="UP001449657"/>
    </source>
</evidence>
<dbReference type="InterPro" id="IPR019887">
    <property type="entry name" value="Tscrpt_reg_AsnC/Lrp_C"/>
</dbReference>
<dbReference type="Pfam" id="PF01037">
    <property type="entry name" value="AsnC_trans_reg"/>
    <property type="match status" value="1"/>
</dbReference>
<reference evidence="5 6" key="1">
    <citation type="submission" date="2024-03" db="EMBL/GenBank/DDBJ databases">
        <title>Chitinophaga caseinilytica sp. nov., a casein hydrolysing bacterium isolated from forest soil.</title>
        <authorList>
            <person name="Lee D.S."/>
            <person name="Han D.M."/>
            <person name="Baek J.H."/>
            <person name="Choi D.G."/>
            <person name="Jeon J.H."/>
            <person name="Jeon C.O."/>
        </authorList>
    </citation>
    <scope>NUCLEOTIDE SEQUENCE [LARGE SCALE GENOMIC DNA]</scope>
    <source>
        <strain evidence="5 6">KACC 19118</strain>
    </source>
</reference>
<dbReference type="SUPFAM" id="SSF46785">
    <property type="entry name" value="Winged helix' DNA-binding domain"/>
    <property type="match status" value="1"/>
</dbReference>
<dbReference type="Gene3D" id="3.30.70.920">
    <property type="match status" value="1"/>
</dbReference>
<keyword evidence="2" id="KW-0238">DNA-binding</keyword>
<dbReference type="InterPro" id="IPR011008">
    <property type="entry name" value="Dimeric_a/b-barrel"/>
</dbReference>
<dbReference type="SMART" id="SM00344">
    <property type="entry name" value="HTH_ASNC"/>
    <property type="match status" value="1"/>
</dbReference>
<sequence length="152" mass="17592">MQLDKTDLRLLTLLQHDARLSNKELADKLGKSVTPVLLRRKKLEESGYIKKYMAIVDRHLINRSLMAFTSVQLKEHAEELLHAFQQSVSRFEEVMSCHHMTGTYDYHLKIVVADMNAYHKFITEKLAKLPNVLTVQSSFVMAEVKDELAYTL</sequence>
<feature type="domain" description="HTH asnC-type" evidence="4">
    <location>
        <begin position="3"/>
        <end position="64"/>
    </location>
</feature>
<dbReference type="InterPro" id="IPR036390">
    <property type="entry name" value="WH_DNA-bd_sf"/>
</dbReference>
<dbReference type="PRINTS" id="PR00033">
    <property type="entry name" value="HTHASNC"/>
</dbReference>
<organism evidence="5 6">
    <name type="scientific">Chitinophaga caseinilytica</name>
    <dbReference type="NCBI Taxonomy" id="2267521"/>
    <lineage>
        <taxon>Bacteria</taxon>
        <taxon>Pseudomonadati</taxon>
        <taxon>Bacteroidota</taxon>
        <taxon>Chitinophagia</taxon>
        <taxon>Chitinophagales</taxon>
        <taxon>Chitinophagaceae</taxon>
        <taxon>Chitinophaga</taxon>
    </lineage>
</organism>
<dbReference type="PROSITE" id="PS50956">
    <property type="entry name" value="HTH_ASNC_2"/>
    <property type="match status" value="1"/>
</dbReference>
<evidence type="ECO:0000259" key="4">
    <source>
        <dbReference type="PROSITE" id="PS50956"/>
    </source>
</evidence>
<dbReference type="CDD" id="cd00090">
    <property type="entry name" value="HTH_ARSR"/>
    <property type="match status" value="1"/>
</dbReference>
<dbReference type="PANTHER" id="PTHR30154">
    <property type="entry name" value="LEUCINE-RESPONSIVE REGULATORY PROTEIN"/>
    <property type="match status" value="1"/>
</dbReference>
<dbReference type="Gene3D" id="1.10.10.10">
    <property type="entry name" value="Winged helix-like DNA-binding domain superfamily/Winged helix DNA-binding domain"/>
    <property type="match status" value="1"/>
</dbReference>
<dbReference type="Proteomes" id="UP001449657">
    <property type="component" value="Chromosome"/>
</dbReference>
<dbReference type="InterPro" id="IPR000485">
    <property type="entry name" value="AsnC-type_HTH_dom"/>
</dbReference>
<dbReference type="SUPFAM" id="SSF54909">
    <property type="entry name" value="Dimeric alpha+beta barrel"/>
    <property type="match status" value="1"/>
</dbReference>
<dbReference type="PANTHER" id="PTHR30154:SF34">
    <property type="entry name" value="TRANSCRIPTIONAL REGULATOR AZLB"/>
    <property type="match status" value="1"/>
</dbReference>
<dbReference type="Pfam" id="PF13412">
    <property type="entry name" value="HTH_24"/>
    <property type="match status" value="1"/>
</dbReference>
<protein>
    <submittedName>
        <fullName evidence="5">Lrp/AsnC family transcriptional regulator</fullName>
    </submittedName>
</protein>
<accession>A0ABZ2YX67</accession>
<dbReference type="InterPro" id="IPR036388">
    <property type="entry name" value="WH-like_DNA-bd_sf"/>
</dbReference>
<gene>
    <name evidence="5" type="ORF">WJU22_13990</name>
</gene>
<dbReference type="InterPro" id="IPR019888">
    <property type="entry name" value="Tscrpt_reg_AsnC-like"/>
</dbReference>
<dbReference type="InterPro" id="IPR011991">
    <property type="entry name" value="ArsR-like_HTH"/>
</dbReference>
<evidence type="ECO:0000313" key="5">
    <source>
        <dbReference type="EMBL" id="WZN44009.1"/>
    </source>
</evidence>